<protein>
    <submittedName>
        <fullName evidence="3">DUF3570 domain-containing protein</fullName>
    </submittedName>
</protein>
<keyword evidence="2" id="KW-0732">Signal</keyword>
<dbReference type="OrthoDB" id="5450709at2"/>
<proteinExistence type="predicted"/>
<feature type="signal peptide" evidence="2">
    <location>
        <begin position="1"/>
        <end position="23"/>
    </location>
</feature>
<gene>
    <name evidence="3" type="ORF">DLK05_08945</name>
</gene>
<reference evidence="3 4" key="1">
    <citation type="submission" date="2018-11" db="EMBL/GenBank/DDBJ databases">
        <title>Parancylomarina longa gen. nov., sp. nov., isolated from sediments of southern Okinawa.</title>
        <authorList>
            <person name="Fu T."/>
        </authorList>
    </citation>
    <scope>NUCLEOTIDE SEQUENCE [LARGE SCALE GENOMIC DNA]</scope>
    <source>
        <strain evidence="3 4">T3-2 S1-C</strain>
    </source>
</reference>
<dbReference type="AlphaFoldDB" id="A0A434AV19"/>
<dbReference type="Pfam" id="PF12094">
    <property type="entry name" value="DUF3570"/>
    <property type="match status" value="1"/>
</dbReference>
<feature type="compositionally biased region" description="Basic and acidic residues" evidence="1">
    <location>
        <begin position="29"/>
        <end position="39"/>
    </location>
</feature>
<evidence type="ECO:0000256" key="2">
    <source>
        <dbReference type="SAM" id="SignalP"/>
    </source>
</evidence>
<dbReference type="EMBL" id="RJJX01000010">
    <property type="protein sequence ID" value="RUT78197.1"/>
    <property type="molecule type" value="Genomic_DNA"/>
</dbReference>
<evidence type="ECO:0000313" key="3">
    <source>
        <dbReference type="EMBL" id="RUT78197.1"/>
    </source>
</evidence>
<dbReference type="Proteomes" id="UP000282985">
    <property type="component" value="Unassembled WGS sequence"/>
</dbReference>
<accession>A0A434AV19</accession>
<evidence type="ECO:0000313" key="4">
    <source>
        <dbReference type="Proteomes" id="UP000282985"/>
    </source>
</evidence>
<evidence type="ECO:0000256" key="1">
    <source>
        <dbReference type="SAM" id="MobiDB-lite"/>
    </source>
</evidence>
<organism evidence="3 4">
    <name type="scientific">Ancylomarina longa</name>
    <dbReference type="NCBI Taxonomy" id="2487017"/>
    <lineage>
        <taxon>Bacteria</taxon>
        <taxon>Pseudomonadati</taxon>
        <taxon>Bacteroidota</taxon>
        <taxon>Bacteroidia</taxon>
        <taxon>Marinilabiliales</taxon>
        <taxon>Marinifilaceae</taxon>
        <taxon>Ancylomarina</taxon>
    </lineage>
</organism>
<feature type="chain" id="PRO_5019206279" evidence="2">
    <location>
        <begin position="24"/>
        <end position="431"/>
    </location>
</feature>
<feature type="region of interest" description="Disordered" evidence="1">
    <location>
        <begin position="26"/>
        <end position="46"/>
    </location>
</feature>
<keyword evidence="4" id="KW-1185">Reference proteome</keyword>
<name>A0A434AV19_9BACT</name>
<comment type="caution">
    <text evidence="3">The sequence shown here is derived from an EMBL/GenBank/DDBJ whole genome shotgun (WGS) entry which is preliminary data.</text>
</comment>
<sequence length="431" mass="48943">MRMQLKNLFTALFLLSVSVSSFAQTNKNSLDDRQEESRKQVKTTTDQSDFKDVEVNFLLNYYNQDGDHSPVTGGRGTEQLDNIAPSFVVHVPMDSLSNLDLNFGIDIYSSASTNNIDYFETHKTSASSSDSRAHINVAYSHNLPKSGNAYSALAGFSKEFDVTSYHLGGSYTINSKDLNRSLTLDGLYMSDSWKLLYPFELRTGTKWLKDDVRTTMKLGLSYSQVFGKRLQALFSAELVSQTGLLSTPFHRVFFDDAFAFADNKSALRSLSHVEMLDDNRLKIPISMRWSYYLNDFMRVKAFYRFYTDNWGITAHTASIELPMMISSSFIVSPFYRYHTQTAADDFFEFGTVSVSNTPQFYTSDHDLSDFNSHKVGLGLQYSPLMGIGNFKSLVRKNRIAQFKSIGLRTAYYKRSDGLHAWLVSLDFGFTF</sequence>
<dbReference type="InterPro" id="IPR021953">
    <property type="entry name" value="DUF3570"/>
</dbReference>